<protein>
    <recommendedName>
        <fullName evidence="4">HTH tetR-type domain-containing protein</fullName>
    </recommendedName>
</protein>
<dbReference type="SUPFAM" id="SSF46689">
    <property type="entry name" value="Homeodomain-like"/>
    <property type="match status" value="1"/>
</dbReference>
<dbReference type="Pfam" id="PF14278">
    <property type="entry name" value="TetR_C_8"/>
    <property type="match status" value="1"/>
</dbReference>
<sequence length="204" mass="24089">MKLRTDRRSKRSVKALKQAYIDLILEEEDKRISIQQIADQADYNRGTFYKHFADKESLKESILTDFLDGIAIALLEPYKESAYVDLQEQAPSTMRIFTHIYEERRVLQALRILYPDIADKMQRVFVECLSGDFYMETETPRIPVDYDLMIHFQMAATVGFIMRWADSNFKFSTLHLSEQFTELVRVRPYRLVNTTVQKENDSHN</sequence>
<accession>A0A268AEQ8</accession>
<keyword evidence="2 3" id="KW-0238">DNA-binding</keyword>
<dbReference type="InterPro" id="IPR001647">
    <property type="entry name" value="HTH_TetR"/>
</dbReference>
<dbReference type="AlphaFoldDB" id="A0A268AEQ8"/>
<dbReference type="Pfam" id="PF00440">
    <property type="entry name" value="TetR_N"/>
    <property type="match status" value="1"/>
</dbReference>
<evidence type="ECO:0000259" key="4">
    <source>
        <dbReference type="PROSITE" id="PS50977"/>
    </source>
</evidence>
<dbReference type="RefSeq" id="WP_095228118.1">
    <property type="nucleotide sequence ID" value="NZ_NPBD01000007.1"/>
</dbReference>
<organism evidence="5 6">
    <name type="scientific">Terribacillus saccharophilus</name>
    <dbReference type="NCBI Taxonomy" id="361277"/>
    <lineage>
        <taxon>Bacteria</taxon>
        <taxon>Bacillati</taxon>
        <taxon>Bacillota</taxon>
        <taxon>Bacilli</taxon>
        <taxon>Bacillales</taxon>
        <taxon>Bacillaceae</taxon>
        <taxon>Terribacillus</taxon>
    </lineage>
</organism>
<dbReference type="Gene3D" id="1.10.357.10">
    <property type="entry name" value="Tetracycline Repressor, domain 2"/>
    <property type="match status" value="1"/>
</dbReference>
<feature type="domain" description="HTH tetR-type" evidence="4">
    <location>
        <begin position="10"/>
        <end position="70"/>
    </location>
</feature>
<comment type="caution">
    <text evidence="5">The sequence shown here is derived from an EMBL/GenBank/DDBJ whole genome shotgun (WGS) entry which is preliminary data.</text>
</comment>
<keyword evidence="1" id="KW-0678">Repressor</keyword>
<name>A0A268AEQ8_9BACI</name>
<evidence type="ECO:0000256" key="2">
    <source>
        <dbReference type="ARBA" id="ARBA00023125"/>
    </source>
</evidence>
<evidence type="ECO:0000313" key="6">
    <source>
        <dbReference type="Proteomes" id="UP000216013"/>
    </source>
</evidence>
<dbReference type="GO" id="GO:0003677">
    <property type="term" value="F:DNA binding"/>
    <property type="evidence" value="ECO:0007669"/>
    <property type="project" value="UniProtKB-UniRule"/>
</dbReference>
<reference evidence="5 6" key="1">
    <citation type="submission" date="2017-07" db="EMBL/GenBank/DDBJ databases">
        <title>Isolation and whole genome analysis of endospore-forming bacteria from heroin.</title>
        <authorList>
            <person name="Kalinowski J."/>
            <person name="Ahrens B."/>
            <person name="Al-Dilaimi A."/>
            <person name="Winkler A."/>
            <person name="Wibberg D."/>
            <person name="Schleenbecker U."/>
            <person name="Ruckert C."/>
            <person name="Wolfel R."/>
            <person name="Grass G."/>
        </authorList>
    </citation>
    <scope>NUCLEOTIDE SEQUENCE [LARGE SCALE GENOMIC DNA]</scope>
    <source>
        <strain evidence="5 6">7528</strain>
    </source>
</reference>
<evidence type="ECO:0000256" key="3">
    <source>
        <dbReference type="PROSITE-ProRule" id="PRU00335"/>
    </source>
</evidence>
<dbReference type="InterPro" id="IPR039532">
    <property type="entry name" value="TetR_C_Firmicutes"/>
</dbReference>
<evidence type="ECO:0000313" key="5">
    <source>
        <dbReference type="EMBL" id="PAD22594.1"/>
    </source>
</evidence>
<evidence type="ECO:0000256" key="1">
    <source>
        <dbReference type="ARBA" id="ARBA00022491"/>
    </source>
</evidence>
<dbReference type="InterPro" id="IPR050624">
    <property type="entry name" value="HTH-type_Tx_Regulator"/>
</dbReference>
<gene>
    <name evidence="5" type="ORF">CHH64_02460</name>
</gene>
<dbReference type="InterPro" id="IPR009057">
    <property type="entry name" value="Homeodomain-like_sf"/>
</dbReference>
<dbReference type="Proteomes" id="UP000216013">
    <property type="component" value="Unassembled WGS sequence"/>
</dbReference>
<dbReference type="PANTHER" id="PTHR43479">
    <property type="entry name" value="ACREF/ENVCD OPERON REPRESSOR-RELATED"/>
    <property type="match status" value="1"/>
</dbReference>
<dbReference type="EMBL" id="NPBV01000002">
    <property type="protein sequence ID" value="PAD22594.1"/>
    <property type="molecule type" value="Genomic_DNA"/>
</dbReference>
<dbReference type="PANTHER" id="PTHR43479:SF11">
    <property type="entry name" value="ACREF_ENVCD OPERON REPRESSOR-RELATED"/>
    <property type="match status" value="1"/>
</dbReference>
<proteinExistence type="predicted"/>
<feature type="DNA-binding region" description="H-T-H motif" evidence="3">
    <location>
        <begin position="33"/>
        <end position="52"/>
    </location>
</feature>
<dbReference type="PROSITE" id="PS50977">
    <property type="entry name" value="HTH_TETR_2"/>
    <property type="match status" value="1"/>
</dbReference>